<dbReference type="InterPro" id="IPR036397">
    <property type="entry name" value="RNaseH_sf"/>
</dbReference>
<dbReference type="InParanoid" id="A0A6P3ZGL6"/>
<dbReference type="Pfam" id="PF00665">
    <property type="entry name" value="rve"/>
    <property type="match status" value="1"/>
</dbReference>
<dbReference type="InterPro" id="IPR050951">
    <property type="entry name" value="Retrovirus_Pol_polyprotein"/>
</dbReference>
<dbReference type="PROSITE" id="PS50994">
    <property type="entry name" value="INTEGRASE"/>
    <property type="match status" value="1"/>
</dbReference>
<dbReference type="GO" id="GO:0003676">
    <property type="term" value="F:nucleic acid binding"/>
    <property type="evidence" value="ECO:0007669"/>
    <property type="project" value="InterPro"/>
</dbReference>
<protein>
    <submittedName>
        <fullName evidence="3">Uncharacterized protein LOC107413723</fullName>
    </submittedName>
</protein>
<name>A0A6P3ZGL6_ZIZJJ</name>
<dbReference type="Proteomes" id="UP001652623">
    <property type="component" value="Chromosome 8"/>
</dbReference>
<dbReference type="SUPFAM" id="SSF53098">
    <property type="entry name" value="Ribonuclease H-like"/>
    <property type="match status" value="1"/>
</dbReference>
<proteinExistence type="predicted"/>
<dbReference type="Gene3D" id="3.30.420.10">
    <property type="entry name" value="Ribonuclease H-like superfamily/Ribonuclease H"/>
    <property type="match status" value="1"/>
</dbReference>
<gene>
    <name evidence="3" type="primary">LOC107413723</name>
</gene>
<sequence>MDLIGKVYRSSKQHMCIIVAINYFTKWVKARLVKTINQADVTKFINEVIIHRFGILETITTDCRTVFIGEAVETFVKEYGIKLTHSTPYFAQASGQFKTSKRSGTSTISFALTYRHDAIPLMEVTMRSLQIVQQHNLTLA</sequence>
<dbReference type="PANTHER" id="PTHR37984:SF5">
    <property type="entry name" value="PROTEIN NYNRIN-LIKE"/>
    <property type="match status" value="1"/>
</dbReference>
<dbReference type="RefSeq" id="XP_015877244.3">
    <property type="nucleotide sequence ID" value="XM_016021758.3"/>
</dbReference>
<dbReference type="AlphaFoldDB" id="A0A6P3ZGL6"/>
<feature type="domain" description="Integrase catalytic" evidence="1">
    <location>
        <begin position="1"/>
        <end position="140"/>
    </location>
</feature>
<dbReference type="PANTHER" id="PTHR37984">
    <property type="entry name" value="PROTEIN CBG26694"/>
    <property type="match status" value="1"/>
</dbReference>
<keyword evidence="2" id="KW-1185">Reference proteome</keyword>
<evidence type="ECO:0000313" key="2">
    <source>
        <dbReference type="Proteomes" id="UP001652623"/>
    </source>
</evidence>
<organism evidence="2 3">
    <name type="scientific">Ziziphus jujuba</name>
    <name type="common">Chinese jujube</name>
    <name type="synonym">Ziziphus sativa</name>
    <dbReference type="NCBI Taxonomy" id="326968"/>
    <lineage>
        <taxon>Eukaryota</taxon>
        <taxon>Viridiplantae</taxon>
        <taxon>Streptophyta</taxon>
        <taxon>Embryophyta</taxon>
        <taxon>Tracheophyta</taxon>
        <taxon>Spermatophyta</taxon>
        <taxon>Magnoliopsida</taxon>
        <taxon>eudicotyledons</taxon>
        <taxon>Gunneridae</taxon>
        <taxon>Pentapetalae</taxon>
        <taxon>rosids</taxon>
        <taxon>fabids</taxon>
        <taxon>Rosales</taxon>
        <taxon>Rhamnaceae</taxon>
        <taxon>Paliureae</taxon>
        <taxon>Ziziphus</taxon>
    </lineage>
</organism>
<dbReference type="GeneID" id="107413723"/>
<dbReference type="GO" id="GO:0015074">
    <property type="term" value="P:DNA integration"/>
    <property type="evidence" value="ECO:0007669"/>
    <property type="project" value="InterPro"/>
</dbReference>
<evidence type="ECO:0000313" key="3">
    <source>
        <dbReference type="RefSeq" id="XP_015877244.3"/>
    </source>
</evidence>
<reference evidence="3" key="1">
    <citation type="submission" date="2025-08" db="UniProtKB">
        <authorList>
            <consortium name="RefSeq"/>
        </authorList>
    </citation>
    <scope>IDENTIFICATION</scope>
    <source>
        <tissue evidence="3">Seedling</tissue>
    </source>
</reference>
<evidence type="ECO:0000259" key="1">
    <source>
        <dbReference type="PROSITE" id="PS50994"/>
    </source>
</evidence>
<dbReference type="KEGG" id="zju:107413723"/>
<accession>A0A6P3ZGL6</accession>
<dbReference type="InterPro" id="IPR001584">
    <property type="entry name" value="Integrase_cat-core"/>
</dbReference>
<dbReference type="InterPro" id="IPR012337">
    <property type="entry name" value="RNaseH-like_sf"/>
</dbReference>